<keyword evidence="3" id="KW-0472">Membrane</keyword>
<name>A0ABP8NB78_9BACT</name>
<evidence type="ECO:0000313" key="5">
    <source>
        <dbReference type="EMBL" id="GAA4462689.1"/>
    </source>
</evidence>
<evidence type="ECO:0000256" key="3">
    <source>
        <dbReference type="SAM" id="Phobius"/>
    </source>
</evidence>
<dbReference type="Proteomes" id="UP001500840">
    <property type="component" value="Unassembled WGS sequence"/>
</dbReference>
<gene>
    <name evidence="5" type="ORF">GCM10023156_46830</name>
</gene>
<evidence type="ECO:0000259" key="4">
    <source>
        <dbReference type="SMART" id="SM00563"/>
    </source>
</evidence>
<dbReference type="SUPFAM" id="SSF69593">
    <property type="entry name" value="Glycerol-3-phosphate (1)-acyltransferase"/>
    <property type="match status" value="1"/>
</dbReference>
<dbReference type="Gene3D" id="3.30.300.30">
    <property type="match status" value="1"/>
</dbReference>
<dbReference type="InterPro" id="IPR042099">
    <property type="entry name" value="ANL_N_sf"/>
</dbReference>
<dbReference type="InterPro" id="IPR002123">
    <property type="entry name" value="Plipid/glycerol_acylTrfase"/>
</dbReference>
<evidence type="ECO:0000256" key="1">
    <source>
        <dbReference type="ARBA" id="ARBA00006432"/>
    </source>
</evidence>
<dbReference type="Gene3D" id="3.40.50.12780">
    <property type="entry name" value="N-terminal domain of ligase-like"/>
    <property type="match status" value="1"/>
</dbReference>
<keyword evidence="3" id="KW-0812">Transmembrane</keyword>
<dbReference type="PROSITE" id="PS00455">
    <property type="entry name" value="AMP_BINDING"/>
    <property type="match status" value="1"/>
</dbReference>
<dbReference type="InterPro" id="IPR045851">
    <property type="entry name" value="AMP-bd_C_sf"/>
</dbReference>
<dbReference type="EMBL" id="BAABGA010000064">
    <property type="protein sequence ID" value="GAA4462689.1"/>
    <property type="molecule type" value="Genomic_DNA"/>
</dbReference>
<comment type="similarity">
    <text evidence="1">Belongs to the ATP-dependent AMP-binding enzyme family.</text>
</comment>
<keyword evidence="6" id="KW-1185">Reference proteome</keyword>
<keyword evidence="2" id="KW-0436">Ligase</keyword>
<feature type="domain" description="Phospholipid/glycerol acyltransferase" evidence="4">
    <location>
        <begin position="70"/>
        <end position="183"/>
    </location>
</feature>
<sequence>MTTTNLLREIFKVNGLQIGLLVIAVLAVLIVLLAIYSPRTFVRGFMRPILATFYRKRVVGLENLPRDRGYVIASNHISWIDGILLLWMLPKNIRFVVDGSNFNSRIGGYLGRAFDTILMYSGPKSIGRALKTAREGLSNGDVIGIFPEGTITRTGQLQAFKPGIQKILKGTNAAIMPVWLEGMWGSIFSFSGGKFFFKWPTQFRRTLTLYIGPPFEGDAPLELVRSQVQSLGARATIEQRDKFPTLARRVIRVWRKKGSKIQCADSMGTEVTGRELLIRVLALRRVLRRDVLDRDESTVAILLPPSVGGVATNIALTMDRRVTANLNYTVSSTVMNHCIHDAGIKHVLTSEKFLSKLDLQLDADVVLLESLKDKVTKWDKAVAFIQAVLLPAAVLDRVLGLHKVDKDDLLTIIFTSGSTGMPKGVMLTQANISHNVDAIERAVKLNYQDVVIGVLPFFHSFGYSVTLWAVMTLGPTGVYHFNPLDARQIGKLAAKFKASVLLGTPTFLRSYLRRVEPEQFATLDVVVVGAEKMPAELFDAFEERFGVRPVEGYGATELSPLVSVNIPPSRSAAKYQADRIEGSVGRPLPGIGARIVSPEDGSELLAGQDGMLMVTGPNVMKGYVNQDELTRKVVQDGWYVTGDIANVDDQGFLHITGRLSRFSKIGGEMVPHLRVEEEIAKVYGCGAASEAADAAAQESDIERPTVCVTAVPDAKKGERLVVLHLRTSKTYDEVRAGLVSAGLPNLFIPSSDSFLEVEEIPQLGTGKLDIKGAQMVAKKHFGEV</sequence>
<feature type="transmembrane region" description="Helical" evidence="3">
    <location>
        <begin position="16"/>
        <end position="37"/>
    </location>
</feature>
<evidence type="ECO:0000256" key="2">
    <source>
        <dbReference type="ARBA" id="ARBA00022598"/>
    </source>
</evidence>
<dbReference type="Pfam" id="PF01553">
    <property type="entry name" value="Acyltransferase"/>
    <property type="match status" value="1"/>
</dbReference>
<dbReference type="InterPro" id="IPR020845">
    <property type="entry name" value="AMP-binding_CS"/>
</dbReference>
<reference evidence="6" key="1">
    <citation type="journal article" date="2019" name="Int. J. Syst. Evol. Microbiol.">
        <title>The Global Catalogue of Microorganisms (GCM) 10K type strain sequencing project: providing services to taxonomists for standard genome sequencing and annotation.</title>
        <authorList>
            <consortium name="The Broad Institute Genomics Platform"/>
            <consortium name="The Broad Institute Genome Sequencing Center for Infectious Disease"/>
            <person name="Wu L."/>
            <person name="Ma J."/>
        </authorList>
    </citation>
    <scope>NUCLEOTIDE SEQUENCE [LARGE SCALE GENOMIC DNA]</scope>
    <source>
        <strain evidence="6">JCM 17759</strain>
    </source>
</reference>
<dbReference type="Pfam" id="PF00501">
    <property type="entry name" value="AMP-binding"/>
    <property type="match status" value="1"/>
</dbReference>
<comment type="caution">
    <text evidence="5">The sequence shown here is derived from an EMBL/GenBank/DDBJ whole genome shotgun (WGS) entry which is preliminary data.</text>
</comment>
<dbReference type="InterPro" id="IPR000873">
    <property type="entry name" value="AMP-dep_synth/lig_dom"/>
</dbReference>
<dbReference type="PANTHER" id="PTHR24096:SF149">
    <property type="entry name" value="AMP-BINDING DOMAIN-CONTAINING PROTEIN-RELATED"/>
    <property type="match status" value="1"/>
</dbReference>
<dbReference type="CDD" id="cd07989">
    <property type="entry name" value="LPLAT_AGPAT-like"/>
    <property type="match status" value="1"/>
</dbReference>
<accession>A0ABP8NB78</accession>
<dbReference type="PANTHER" id="PTHR24096">
    <property type="entry name" value="LONG-CHAIN-FATTY-ACID--COA LIGASE"/>
    <property type="match status" value="1"/>
</dbReference>
<dbReference type="SUPFAM" id="SSF56801">
    <property type="entry name" value="Acetyl-CoA synthetase-like"/>
    <property type="match status" value="1"/>
</dbReference>
<dbReference type="SMART" id="SM00563">
    <property type="entry name" value="PlsC"/>
    <property type="match status" value="1"/>
</dbReference>
<proteinExistence type="inferred from homology"/>
<organism evidence="5 6">
    <name type="scientific">Novipirellula rosea</name>
    <dbReference type="NCBI Taxonomy" id="1031540"/>
    <lineage>
        <taxon>Bacteria</taxon>
        <taxon>Pseudomonadati</taxon>
        <taxon>Planctomycetota</taxon>
        <taxon>Planctomycetia</taxon>
        <taxon>Pirellulales</taxon>
        <taxon>Pirellulaceae</taxon>
        <taxon>Novipirellula</taxon>
    </lineage>
</organism>
<evidence type="ECO:0000313" key="6">
    <source>
        <dbReference type="Proteomes" id="UP001500840"/>
    </source>
</evidence>
<keyword evidence="3" id="KW-1133">Transmembrane helix</keyword>
<protein>
    <submittedName>
        <fullName evidence="5">AMP-binding protein</fullName>
    </submittedName>
</protein>